<feature type="region of interest" description="Disordered" evidence="1">
    <location>
        <begin position="64"/>
        <end position="94"/>
    </location>
</feature>
<accession>A0A139APV8</accession>
<feature type="region of interest" description="Disordered" evidence="1">
    <location>
        <begin position="444"/>
        <end position="469"/>
    </location>
</feature>
<evidence type="ECO:0008006" key="5">
    <source>
        <dbReference type="Google" id="ProtNLM"/>
    </source>
</evidence>
<dbReference type="Proteomes" id="UP000070544">
    <property type="component" value="Unassembled WGS sequence"/>
</dbReference>
<evidence type="ECO:0000313" key="3">
    <source>
        <dbReference type="EMBL" id="KXS18758.1"/>
    </source>
</evidence>
<evidence type="ECO:0000256" key="1">
    <source>
        <dbReference type="SAM" id="MobiDB-lite"/>
    </source>
</evidence>
<name>A0A139APV8_GONPJ</name>
<dbReference type="AlphaFoldDB" id="A0A139APV8"/>
<gene>
    <name evidence="3" type="ORF">M427DRAFT_29644</name>
</gene>
<feature type="signal peptide" evidence="2">
    <location>
        <begin position="1"/>
        <end position="25"/>
    </location>
</feature>
<organism evidence="3 4">
    <name type="scientific">Gonapodya prolifera (strain JEL478)</name>
    <name type="common">Monoblepharis prolifera</name>
    <dbReference type="NCBI Taxonomy" id="1344416"/>
    <lineage>
        <taxon>Eukaryota</taxon>
        <taxon>Fungi</taxon>
        <taxon>Fungi incertae sedis</taxon>
        <taxon>Chytridiomycota</taxon>
        <taxon>Chytridiomycota incertae sedis</taxon>
        <taxon>Monoblepharidomycetes</taxon>
        <taxon>Monoblepharidales</taxon>
        <taxon>Gonapodyaceae</taxon>
        <taxon>Gonapodya</taxon>
    </lineage>
</organism>
<proteinExistence type="predicted"/>
<keyword evidence="4" id="KW-1185">Reference proteome</keyword>
<keyword evidence="2" id="KW-0732">Signal</keyword>
<sequence>MSLRFFYSMRVLLVGGVLLAWLARQRLDNGSTCSISRFNLLPSSNVPGKPPRFYPVCDEGVPDSHGTSPFAKPSDLEDPIAHTGNITRRGKGRKQRPVRAASSAFSITLNCGVAAFNPTLCDKVNKALNGAGNRIAAAIRIVNPITVTVTFTSFCSNLMCNSNVLGQASPASLWSVNNGAYLIPQALLKNTYSAPLPYSDNDITAMFNADFSWWFQGDPPIYADQQDFESVVVHEFLHGMGFLTGWNKWFNVATQDFLTPPYYSWANGTFFSWAPQYIFDSLMIESSSYAPISSYYNAITSFNVASGTTVSNFVDVFRSTGGASYSASRELYGMATSGGQHISILSDISYGGGNSVPLWTDSAYSAGTTLSHFDDELETTPDFLMISFARAGTTLDQKIADNGGYMYGALGPNVVAILDLIGWTINDLGSLVQTKATTTTAKFGTTSSTSTRTFSSTTSQSVTSTAQSTSNLQPYLTSTTATVEWSRTATSQSSATSSLTVLSTEAVANSTMTQTPTTANPSTVLSSAAFTVSSIQPVPTMLPTSFMTSSTSLLSPLKEFIEEFGDINANSEHRGGIYFVGYIDTCANLHDNFHLFHDLDANAELCTDIYSVAGIYINADLVLSFSEHTNHVCDIVTNSQCHVDANNELNAEIIIDYIHANTNTDLFADIFPNANQVRDANEHANHIFHNFPNTNIVRDIDAITDLDDDPNLFTEIVPNADLVGDVHEYADHIYHIVTNSDVASNLNPNADRNDDVHLFSDIVPNRNHVREFHEYLDHFQHIVTDPNVICDFNANTYLNDDPNLFADIDPNADLVSDVHKYSDHVYNIVTNPNVVCNINANTDLDVDSYLDPNANHVCDFHEYANHICHNLPNTNIVRDIDTITDLDDDSYVFSDFDPNRNHIREFHEYANHIRQNSTNQNIVRNINPITDIKDVVNFFSELDSNANHVRDFHEYANHVRHNLTNTHIVLNINANADLNDHLDSKCNYVCKFHEYPDHVHHIVTDSNILFNFNATTDLNDDP</sequence>
<evidence type="ECO:0000256" key="2">
    <source>
        <dbReference type="SAM" id="SignalP"/>
    </source>
</evidence>
<dbReference type="OrthoDB" id="73465at2759"/>
<dbReference type="EMBL" id="KQ965741">
    <property type="protein sequence ID" value="KXS18758.1"/>
    <property type="molecule type" value="Genomic_DNA"/>
</dbReference>
<feature type="chain" id="PRO_5007296346" description="EF-hand domain-containing protein" evidence="2">
    <location>
        <begin position="26"/>
        <end position="1022"/>
    </location>
</feature>
<reference evidence="3 4" key="1">
    <citation type="journal article" date="2015" name="Genome Biol. Evol.">
        <title>Phylogenomic analyses indicate that early fungi evolved digesting cell walls of algal ancestors of land plants.</title>
        <authorList>
            <person name="Chang Y."/>
            <person name="Wang S."/>
            <person name="Sekimoto S."/>
            <person name="Aerts A.L."/>
            <person name="Choi C."/>
            <person name="Clum A."/>
            <person name="LaButti K.M."/>
            <person name="Lindquist E.A."/>
            <person name="Yee Ngan C."/>
            <person name="Ohm R.A."/>
            <person name="Salamov A.A."/>
            <person name="Grigoriev I.V."/>
            <person name="Spatafora J.W."/>
            <person name="Berbee M.L."/>
        </authorList>
    </citation>
    <scope>NUCLEOTIDE SEQUENCE [LARGE SCALE GENOMIC DNA]</scope>
    <source>
        <strain evidence="3 4">JEL478</strain>
    </source>
</reference>
<protein>
    <recommendedName>
        <fullName evidence="5">EF-hand domain-containing protein</fullName>
    </recommendedName>
</protein>
<dbReference type="STRING" id="1344416.A0A139APV8"/>
<evidence type="ECO:0000313" key="4">
    <source>
        <dbReference type="Proteomes" id="UP000070544"/>
    </source>
</evidence>